<dbReference type="Pfam" id="PF00107">
    <property type="entry name" value="ADH_zinc_N"/>
    <property type="match status" value="1"/>
</dbReference>
<dbReference type="SUPFAM" id="SSF50129">
    <property type="entry name" value="GroES-like"/>
    <property type="match status" value="1"/>
</dbReference>
<dbReference type="InterPro" id="IPR013149">
    <property type="entry name" value="ADH-like_C"/>
</dbReference>
<proteinExistence type="predicted"/>
<evidence type="ECO:0000313" key="4">
    <source>
        <dbReference type="EMBL" id="WCO66538.1"/>
    </source>
</evidence>
<dbReference type="Gene3D" id="3.90.180.10">
    <property type="entry name" value="Medium-chain alcohol dehydrogenases, catalytic domain"/>
    <property type="match status" value="1"/>
</dbReference>
<dbReference type="AlphaFoldDB" id="A0AAE9Y8P5"/>
<keyword evidence="1" id="KW-0521">NADP</keyword>
<protein>
    <submittedName>
        <fullName evidence="4">Zinc-binding alcohol dehydrogenase family protein</fullName>
    </submittedName>
</protein>
<gene>
    <name evidence="4" type="ORF">PO878_18735</name>
</gene>
<name>A0AAE9Y8P5_9ACTN</name>
<dbReference type="InterPro" id="IPR013154">
    <property type="entry name" value="ADH-like_N"/>
</dbReference>
<evidence type="ECO:0000256" key="2">
    <source>
        <dbReference type="ARBA" id="ARBA00023002"/>
    </source>
</evidence>
<dbReference type="PANTHER" id="PTHR48106">
    <property type="entry name" value="QUINONE OXIDOREDUCTASE PIG3-RELATED"/>
    <property type="match status" value="1"/>
</dbReference>
<keyword evidence="2" id="KW-0560">Oxidoreductase</keyword>
<organism evidence="4 5">
    <name type="scientific">Iamia majanohamensis</name>
    <dbReference type="NCBI Taxonomy" id="467976"/>
    <lineage>
        <taxon>Bacteria</taxon>
        <taxon>Bacillati</taxon>
        <taxon>Actinomycetota</taxon>
        <taxon>Acidimicrobiia</taxon>
        <taxon>Acidimicrobiales</taxon>
        <taxon>Iamiaceae</taxon>
        <taxon>Iamia</taxon>
    </lineage>
</organism>
<dbReference type="RefSeq" id="WP_272736061.1">
    <property type="nucleotide sequence ID" value="NZ_CP116942.1"/>
</dbReference>
<dbReference type="SUPFAM" id="SSF51735">
    <property type="entry name" value="NAD(P)-binding Rossmann-fold domains"/>
    <property type="match status" value="1"/>
</dbReference>
<reference evidence="4" key="1">
    <citation type="submission" date="2023-01" db="EMBL/GenBank/DDBJ databases">
        <title>The diversity of Class Acidimicrobiia in South China Sea sediment environments and the proposal of Iamia marina sp. nov., a novel species of the genus Iamia.</title>
        <authorList>
            <person name="He Y."/>
            <person name="Tian X."/>
        </authorList>
    </citation>
    <scope>NUCLEOTIDE SEQUENCE</scope>
    <source>
        <strain evidence="4">DSM 19957</strain>
    </source>
</reference>
<dbReference type="GO" id="GO:0035925">
    <property type="term" value="F:mRNA 3'-UTR AU-rich region binding"/>
    <property type="evidence" value="ECO:0007669"/>
    <property type="project" value="TreeGrafter"/>
</dbReference>
<dbReference type="InterPro" id="IPR011032">
    <property type="entry name" value="GroES-like_sf"/>
</dbReference>
<dbReference type="SMART" id="SM00829">
    <property type="entry name" value="PKS_ER"/>
    <property type="match status" value="1"/>
</dbReference>
<dbReference type="GO" id="GO:0003960">
    <property type="term" value="F:quinone reductase (NADPH) activity"/>
    <property type="evidence" value="ECO:0007669"/>
    <property type="project" value="TreeGrafter"/>
</dbReference>
<dbReference type="EMBL" id="CP116942">
    <property type="protein sequence ID" value="WCO66538.1"/>
    <property type="molecule type" value="Genomic_DNA"/>
</dbReference>
<dbReference type="Pfam" id="PF08240">
    <property type="entry name" value="ADH_N"/>
    <property type="match status" value="1"/>
</dbReference>
<dbReference type="Gene3D" id="3.40.50.720">
    <property type="entry name" value="NAD(P)-binding Rossmann-like Domain"/>
    <property type="match status" value="1"/>
</dbReference>
<dbReference type="PANTHER" id="PTHR48106:SF13">
    <property type="entry name" value="QUINONE OXIDOREDUCTASE-RELATED"/>
    <property type="match status" value="1"/>
</dbReference>
<evidence type="ECO:0000256" key="1">
    <source>
        <dbReference type="ARBA" id="ARBA00022857"/>
    </source>
</evidence>
<evidence type="ECO:0000259" key="3">
    <source>
        <dbReference type="SMART" id="SM00829"/>
    </source>
</evidence>
<evidence type="ECO:0000313" key="5">
    <source>
        <dbReference type="Proteomes" id="UP001216390"/>
    </source>
</evidence>
<keyword evidence="5" id="KW-1185">Reference proteome</keyword>
<dbReference type="Proteomes" id="UP001216390">
    <property type="component" value="Chromosome"/>
</dbReference>
<dbReference type="GO" id="GO:0005829">
    <property type="term" value="C:cytosol"/>
    <property type="evidence" value="ECO:0007669"/>
    <property type="project" value="TreeGrafter"/>
</dbReference>
<feature type="domain" description="Enoyl reductase (ER)" evidence="3">
    <location>
        <begin position="10"/>
        <end position="318"/>
    </location>
</feature>
<dbReference type="GO" id="GO:0070402">
    <property type="term" value="F:NADPH binding"/>
    <property type="evidence" value="ECO:0007669"/>
    <property type="project" value="TreeGrafter"/>
</dbReference>
<dbReference type="KEGG" id="ima:PO878_18735"/>
<sequence length="320" mass="33223">MKAAVYHQTGAPEVLVYGDVPDPELTPDGVRVAVEAVSIEGGDTLNRLQGDMPAVPHIVGYQCAGTITEVGADVTDREVGQQVVATMMHGSHAEQVVVPASSTWPVPDGLDVVAAACVPVAFGTADDCLFEFGRLREGETVLVQAGGGGVGLAAIQLAHRAGATVLTTASSPEKLERLGAYGADHTIDYRTDDVAAEARRLTDGRGVDLVLDSVGSTLPASIASLAYRGRISYVGNAGRDVQPVDVAPLMGGSQTLQGVFLGAELITGRRAYDNIARLLGEVASGDLEVVVDRTYPLSEAAAAHARMEAREAFGRVVLVP</sequence>
<dbReference type="InterPro" id="IPR036291">
    <property type="entry name" value="NAD(P)-bd_dom_sf"/>
</dbReference>
<dbReference type="InterPro" id="IPR020843">
    <property type="entry name" value="ER"/>
</dbReference>
<accession>A0AAE9Y8P5</accession>